<proteinExistence type="predicted"/>
<dbReference type="Pfam" id="PF00335">
    <property type="entry name" value="Tetraspanin"/>
    <property type="match status" value="1"/>
</dbReference>
<feature type="transmembrane region" description="Helical" evidence="5">
    <location>
        <begin position="55"/>
        <end position="76"/>
    </location>
</feature>
<comment type="caution">
    <text evidence="6">The sequence shown here is derived from an EMBL/GenBank/DDBJ whole genome shotgun (WGS) entry which is preliminary data.</text>
</comment>
<keyword evidence="7" id="KW-1185">Reference proteome</keyword>
<keyword evidence="3 5" id="KW-1133">Transmembrane helix</keyword>
<organism evidence="6 7">
    <name type="scientific">Platanthera guangdongensis</name>
    <dbReference type="NCBI Taxonomy" id="2320717"/>
    <lineage>
        <taxon>Eukaryota</taxon>
        <taxon>Viridiplantae</taxon>
        <taxon>Streptophyta</taxon>
        <taxon>Embryophyta</taxon>
        <taxon>Tracheophyta</taxon>
        <taxon>Spermatophyta</taxon>
        <taxon>Magnoliopsida</taxon>
        <taxon>Liliopsida</taxon>
        <taxon>Asparagales</taxon>
        <taxon>Orchidaceae</taxon>
        <taxon>Orchidoideae</taxon>
        <taxon>Orchideae</taxon>
        <taxon>Orchidinae</taxon>
        <taxon>Platanthera</taxon>
    </lineage>
</organism>
<dbReference type="EMBL" id="JBBWWR010000017">
    <property type="protein sequence ID" value="KAK8945873.1"/>
    <property type="molecule type" value="Genomic_DNA"/>
</dbReference>
<sequence>MRPNCCRSCLLFLLKLLNFLQTFVGVSILIYSIWILNHTSKHGVSSSLDFDRLPAPWLVCALMGIGILLCMAAFTGHIAAELVSSCCLCFYSIFITIIILLEAALVGDILFNNEWKKDLPPDSTGELKRLIAVIEDNMDIFKWTGISIVAIQAFSLLLAVLVRAMIPSRRLDYDSDEEYFVIRRPLIVQQGAQTLGSPSGFHSDTWSSRMKEKYGLNPNHYAHNAGDAKLV</sequence>
<evidence type="ECO:0000256" key="5">
    <source>
        <dbReference type="SAM" id="Phobius"/>
    </source>
</evidence>
<evidence type="ECO:0000256" key="4">
    <source>
        <dbReference type="ARBA" id="ARBA00023136"/>
    </source>
</evidence>
<evidence type="ECO:0000256" key="3">
    <source>
        <dbReference type="ARBA" id="ARBA00022989"/>
    </source>
</evidence>
<comment type="subcellular location">
    <subcellularLocation>
        <location evidence="1">Membrane</location>
        <topology evidence="1">Multi-pass membrane protein</topology>
    </subcellularLocation>
</comment>
<evidence type="ECO:0000256" key="2">
    <source>
        <dbReference type="ARBA" id="ARBA00022692"/>
    </source>
</evidence>
<accession>A0ABR2LNN7</accession>
<feature type="transmembrane region" description="Helical" evidence="5">
    <location>
        <begin position="88"/>
        <end position="111"/>
    </location>
</feature>
<evidence type="ECO:0000313" key="6">
    <source>
        <dbReference type="EMBL" id="KAK8945873.1"/>
    </source>
</evidence>
<name>A0ABR2LNN7_9ASPA</name>
<feature type="transmembrane region" description="Helical" evidence="5">
    <location>
        <begin position="140"/>
        <end position="162"/>
    </location>
</feature>
<dbReference type="InterPro" id="IPR018499">
    <property type="entry name" value="Tetraspanin/Peripherin"/>
</dbReference>
<feature type="transmembrane region" description="Helical" evidence="5">
    <location>
        <begin position="12"/>
        <end position="35"/>
    </location>
</feature>
<gene>
    <name evidence="6" type="ORF">KSP40_PGU009558</name>
</gene>
<evidence type="ECO:0000313" key="7">
    <source>
        <dbReference type="Proteomes" id="UP001412067"/>
    </source>
</evidence>
<dbReference type="Proteomes" id="UP001412067">
    <property type="component" value="Unassembled WGS sequence"/>
</dbReference>
<evidence type="ECO:0000256" key="1">
    <source>
        <dbReference type="ARBA" id="ARBA00004141"/>
    </source>
</evidence>
<keyword evidence="2 5" id="KW-0812">Transmembrane</keyword>
<protein>
    <submittedName>
        <fullName evidence="6">Tetraspanin-18</fullName>
    </submittedName>
</protein>
<reference evidence="6 7" key="1">
    <citation type="journal article" date="2022" name="Nat. Plants">
        <title>Genomes of leafy and leafless Platanthera orchids illuminate the evolution of mycoheterotrophy.</title>
        <authorList>
            <person name="Li M.H."/>
            <person name="Liu K.W."/>
            <person name="Li Z."/>
            <person name="Lu H.C."/>
            <person name="Ye Q.L."/>
            <person name="Zhang D."/>
            <person name="Wang J.Y."/>
            <person name="Li Y.F."/>
            <person name="Zhong Z.M."/>
            <person name="Liu X."/>
            <person name="Yu X."/>
            <person name="Liu D.K."/>
            <person name="Tu X.D."/>
            <person name="Liu B."/>
            <person name="Hao Y."/>
            <person name="Liao X.Y."/>
            <person name="Jiang Y.T."/>
            <person name="Sun W.H."/>
            <person name="Chen J."/>
            <person name="Chen Y.Q."/>
            <person name="Ai Y."/>
            <person name="Zhai J.W."/>
            <person name="Wu S.S."/>
            <person name="Zhou Z."/>
            <person name="Hsiao Y.Y."/>
            <person name="Wu W.L."/>
            <person name="Chen Y.Y."/>
            <person name="Lin Y.F."/>
            <person name="Hsu J.L."/>
            <person name="Li C.Y."/>
            <person name="Wang Z.W."/>
            <person name="Zhao X."/>
            <person name="Zhong W.Y."/>
            <person name="Ma X.K."/>
            <person name="Ma L."/>
            <person name="Huang J."/>
            <person name="Chen G.Z."/>
            <person name="Huang M.Z."/>
            <person name="Huang L."/>
            <person name="Peng D.H."/>
            <person name="Luo Y.B."/>
            <person name="Zou S.Q."/>
            <person name="Chen S.P."/>
            <person name="Lan S."/>
            <person name="Tsai W.C."/>
            <person name="Van de Peer Y."/>
            <person name="Liu Z.J."/>
        </authorList>
    </citation>
    <scope>NUCLEOTIDE SEQUENCE [LARGE SCALE GENOMIC DNA]</scope>
    <source>
        <strain evidence="6">Lor288</strain>
    </source>
</reference>
<keyword evidence="4 5" id="KW-0472">Membrane</keyword>